<dbReference type="Proteomes" id="UP001149411">
    <property type="component" value="Unassembled WGS sequence"/>
</dbReference>
<keyword evidence="1" id="KW-0812">Transmembrane</keyword>
<dbReference type="AlphaFoldDB" id="A0A9Q4C5V0"/>
<reference evidence="2" key="1">
    <citation type="submission" date="2022-09" db="EMBL/GenBank/DDBJ databases">
        <title>Haloadaptaus new haloarchaeum isolated from saline soil.</title>
        <authorList>
            <person name="Duran-Viseras A."/>
            <person name="Sanchez-Porro C."/>
            <person name="Ventosa A."/>
        </authorList>
    </citation>
    <scope>NUCLEOTIDE SEQUENCE</scope>
    <source>
        <strain evidence="2">F3-133</strain>
    </source>
</reference>
<feature type="transmembrane region" description="Helical" evidence="1">
    <location>
        <begin position="77"/>
        <end position="100"/>
    </location>
</feature>
<evidence type="ECO:0000313" key="2">
    <source>
        <dbReference type="EMBL" id="MCX2819700.1"/>
    </source>
</evidence>
<proteinExistence type="predicted"/>
<evidence type="ECO:0000313" key="3">
    <source>
        <dbReference type="Proteomes" id="UP001149411"/>
    </source>
</evidence>
<accession>A0A9Q4C5V0</accession>
<protein>
    <submittedName>
        <fullName evidence="2">Uncharacterized protein</fullName>
    </submittedName>
</protein>
<evidence type="ECO:0000256" key="1">
    <source>
        <dbReference type="SAM" id="Phobius"/>
    </source>
</evidence>
<organism evidence="2 3">
    <name type="scientific">Halorutilus salinus</name>
    <dbReference type="NCBI Taxonomy" id="2487751"/>
    <lineage>
        <taxon>Archaea</taxon>
        <taxon>Methanobacteriati</taxon>
        <taxon>Methanobacteriota</taxon>
        <taxon>Stenosarchaea group</taxon>
        <taxon>Halobacteria</taxon>
        <taxon>Halorutilales</taxon>
        <taxon>Halorutilaceae</taxon>
        <taxon>Halorutilus</taxon>
    </lineage>
</organism>
<keyword evidence="3" id="KW-1185">Reference proteome</keyword>
<feature type="transmembrane region" description="Helical" evidence="1">
    <location>
        <begin position="121"/>
        <end position="146"/>
    </location>
</feature>
<sequence length="150" mass="16501">MEATNPAVALALLSSGVFFMMGLVTGVWKYRCIWRSDETQAPYYVNTAHRASLMYSFACLVLLHFASVSVWSTAVNIVGVVVPVFFFGFAVTTYVVHGILRDTDNQFEKPHVLGSFELPSFAVRGSVWLLILGEVGGFGILFAGFVPRLL</sequence>
<comment type="caution">
    <text evidence="2">The sequence shown here is derived from an EMBL/GenBank/DDBJ whole genome shotgun (WGS) entry which is preliminary data.</text>
</comment>
<dbReference type="EMBL" id="RKLV01000011">
    <property type="protein sequence ID" value="MCX2819700.1"/>
    <property type="molecule type" value="Genomic_DNA"/>
</dbReference>
<keyword evidence="1" id="KW-0472">Membrane</keyword>
<keyword evidence="1" id="KW-1133">Transmembrane helix</keyword>
<gene>
    <name evidence="2" type="ORF">EGH25_10110</name>
</gene>
<name>A0A9Q4C5V0_9EURY</name>
<dbReference type="RefSeq" id="WP_266088202.1">
    <property type="nucleotide sequence ID" value="NZ_RKLV01000011.1"/>
</dbReference>
<feature type="transmembrane region" description="Helical" evidence="1">
    <location>
        <begin position="51"/>
        <end position="71"/>
    </location>
</feature>
<feature type="transmembrane region" description="Helical" evidence="1">
    <location>
        <begin position="6"/>
        <end position="30"/>
    </location>
</feature>